<proteinExistence type="predicted"/>
<evidence type="ECO:0000313" key="2">
    <source>
        <dbReference type="Proteomes" id="UP000464402"/>
    </source>
</evidence>
<dbReference type="KEGG" id="yca:F0T03_12785"/>
<dbReference type="EMBL" id="CP043727">
    <property type="protein sequence ID" value="QHB32956.1"/>
    <property type="molecule type" value="Genomic_DNA"/>
</dbReference>
<dbReference type="Proteomes" id="UP000464402">
    <property type="component" value="Chromosome"/>
</dbReference>
<organism evidence="1 2">
    <name type="scientific">Yersinia canariae</name>
    <dbReference type="NCBI Taxonomy" id="2607663"/>
    <lineage>
        <taxon>Bacteria</taxon>
        <taxon>Pseudomonadati</taxon>
        <taxon>Pseudomonadota</taxon>
        <taxon>Gammaproteobacteria</taxon>
        <taxon>Enterobacterales</taxon>
        <taxon>Yersiniaceae</taxon>
        <taxon>Yersinia</taxon>
    </lineage>
</organism>
<dbReference type="Pfam" id="PF13973">
    <property type="entry name" value="DUF4222"/>
    <property type="match status" value="1"/>
</dbReference>
<keyword evidence="2" id="KW-1185">Reference proteome</keyword>
<dbReference type="RefSeq" id="WP_159678714.1">
    <property type="nucleotide sequence ID" value="NZ_CP043727.1"/>
</dbReference>
<sequence>MTNPGSTTTNPVQLLDRYYNDKRGIRVHVIGYDRAGDRVIFLREQQGYKPECAQPTDRFREDFTRVDV</sequence>
<evidence type="ECO:0000313" key="1">
    <source>
        <dbReference type="EMBL" id="QHB32956.1"/>
    </source>
</evidence>
<gene>
    <name evidence="1" type="ORF">F0T03_12785</name>
</gene>
<reference evidence="2" key="1">
    <citation type="submission" date="2019-09" db="EMBL/GenBank/DDBJ databases">
        <title>Yersinia canariae sp. nov., isolated from a human yersiniosis case.</title>
        <authorList>
            <person name="Nguyen S.V."/>
            <person name="Greig D."/>
            <person name="Hurley D."/>
            <person name="Cao Y."/>
            <person name="McCabe E."/>
            <person name="Mitchell M."/>
            <person name="Jenkins C."/>
            <person name="Fanning S."/>
        </authorList>
    </citation>
    <scope>NUCLEOTIDE SEQUENCE [LARGE SCALE GENOMIC DNA]</scope>
    <source>
        <strain evidence="2">NCTC 14382</strain>
    </source>
</reference>
<name>A0A857EZU8_9GAMM</name>
<protein>
    <submittedName>
        <fullName evidence="1">DUF4222 domain-containing protein</fullName>
    </submittedName>
</protein>
<dbReference type="AlphaFoldDB" id="A0A857EZU8"/>
<dbReference type="InterPro" id="IPR025317">
    <property type="entry name" value="DUF4222"/>
</dbReference>
<accession>A0A857EZU8</accession>